<dbReference type="RefSeq" id="WP_262510885.1">
    <property type="nucleotide sequence ID" value="NZ_CP139960.1"/>
</dbReference>
<dbReference type="Gene3D" id="1.10.8.260">
    <property type="entry name" value="HI0933 insert domain-like"/>
    <property type="match status" value="1"/>
</dbReference>
<keyword evidence="7" id="KW-1185">Reference proteome</keyword>
<evidence type="ECO:0000256" key="1">
    <source>
        <dbReference type="ARBA" id="ARBA00001974"/>
    </source>
</evidence>
<evidence type="ECO:0000259" key="5">
    <source>
        <dbReference type="Pfam" id="PF22780"/>
    </source>
</evidence>
<name>A0ABZ0WDM9_9BACT</name>
<dbReference type="Gene3D" id="3.50.50.60">
    <property type="entry name" value="FAD/NAD(P)-binding domain"/>
    <property type="match status" value="1"/>
</dbReference>
<evidence type="ECO:0000313" key="6">
    <source>
        <dbReference type="EMBL" id="WQD40791.1"/>
    </source>
</evidence>
<dbReference type="Gene3D" id="2.40.30.10">
    <property type="entry name" value="Translation factors"/>
    <property type="match status" value="1"/>
</dbReference>
<sequence length="400" mass="44684">MGGGAAGFFCAVNAARMNPALKVTIVERSNKLLSKVKVSGGGRCNVTHACFDKVEMSKRYPRGGNFVKKLFHRFFTHDTINWFKERGVELKAEADGRMFPVTDSSQTIIDCLLREADQYNVQIRMHCDIKSIKSADSGFQLSTANDEELTASYVCVATGGFPKASMFDWLTRTGHSFSAPVPSLFTFNLPKHPVTQLMGVSVPDALVKITGTKLQQQGPVLITHWGLSGPVVLKLSAYAARDLAERNWEFDTIINWVPKYNEQTLKEHFLQLRNDNGSSLLYHKNPFGLPQRLWEFFLKECKIPESCRRADLQAKPQNELVKKLTNYLFSVKGKTTFKEEFVTAGGITLSEIDSNTMMSKKRPNLFFAGEVIDVDGITGGYNFQNAWSTGWVAAHTIAAM</sequence>
<dbReference type="SUPFAM" id="SSF51905">
    <property type="entry name" value="FAD/NAD(P)-binding domain"/>
    <property type="match status" value="1"/>
</dbReference>
<dbReference type="InterPro" id="IPR004792">
    <property type="entry name" value="BaiN-like"/>
</dbReference>
<evidence type="ECO:0000259" key="4">
    <source>
        <dbReference type="Pfam" id="PF03486"/>
    </source>
</evidence>
<evidence type="ECO:0000256" key="3">
    <source>
        <dbReference type="ARBA" id="ARBA00022827"/>
    </source>
</evidence>
<dbReference type="SUPFAM" id="SSF160996">
    <property type="entry name" value="HI0933 insert domain-like"/>
    <property type="match status" value="1"/>
</dbReference>
<dbReference type="Proteomes" id="UP001325680">
    <property type="component" value="Chromosome"/>
</dbReference>
<proteinExistence type="predicted"/>
<evidence type="ECO:0000313" key="7">
    <source>
        <dbReference type="Proteomes" id="UP001325680"/>
    </source>
</evidence>
<dbReference type="Pfam" id="PF22780">
    <property type="entry name" value="HI0933_like_1st"/>
    <property type="match status" value="1"/>
</dbReference>
<dbReference type="InterPro" id="IPR023166">
    <property type="entry name" value="BaiN-like_dom_sf"/>
</dbReference>
<feature type="domain" description="RsdA/BaiN/AoA(So)-like Rossmann fold-like" evidence="4">
    <location>
        <begin position="1"/>
        <end position="395"/>
    </location>
</feature>
<comment type="cofactor">
    <cofactor evidence="1">
        <name>FAD</name>
        <dbReference type="ChEBI" id="CHEBI:57692"/>
    </cofactor>
</comment>
<gene>
    <name evidence="6" type="ORF">U0035_20035</name>
</gene>
<organism evidence="6 7">
    <name type="scientific">Niabella yanshanensis</name>
    <dbReference type="NCBI Taxonomy" id="577386"/>
    <lineage>
        <taxon>Bacteria</taxon>
        <taxon>Pseudomonadati</taxon>
        <taxon>Bacteroidota</taxon>
        <taxon>Chitinophagia</taxon>
        <taxon>Chitinophagales</taxon>
        <taxon>Chitinophagaceae</taxon>
        <taxon>Niabella</taxon>
    </lineage>
</organism>
<accession>A0ABZ0WDM9</accession>
<dbReference type="PANTHER" id="PTHR42887:SF2">
    <property type="entry name" value="OS12G0638800 PROTEIN"/>
    <property type="match status" value="1"/>
</dbReference>
<dbReference type="NCBIfam" id="TIGR00275">
    <property type="entry name" value="aminoacetone oxidase family FAD-binding enzyme"/>
    <property type="match status" value="1"/>
</dbReference>
<dbReference type="PANTHER" id="PTHR42887">
    <property type="entry name" value="OS12G0638800 PROTEIN"/>
    <property type="match status" value="1"/>
</dbReference>
<keyword evidence="2" id="KW-0285">Flavoprotein</keyword>
<dbReference type="Pfam" id="PF03486">
    <property type="entry name" value="HI0933_like"/>
    <property type="match status" value="1"/>
</dbReference>
<dbReference type="EMBL" id="CP139960">
    <property type="protein sequence ID" value="WQD40791.1"/>
    <property type="molecule type" value="Genomic_DNA"/>
</dbReference>
<evidence type="ECO:0000256" key="2">
    <source>
        <dbReference type="ARBA" id="ARBA00022630"/>
    </source>
</evidence>
<reference evidence="6 7" key="1">
    <citation type="submission" date="2023-12" db="EMBL/GenBank/DDBJ databases">
        <title>Genome sequencing and assembly of bacterial species from a model synthetic community.</title>
        <authorList>
            <person name="Hogle S.L."/>
        </authorList>
    </citation>
    <scope>NUCLEOTIDE SEQUENCE [LARGE SCALE GENOMIC DNA]</scope>
    <source>
        <strain evidence="6 7">HAMBI_3031</strain>
    </source>
</reference>
<protein>
    <submittedName>
        <fullName evidence="6">NAD(P)/FAD-dependent oxidoreductase</fullName>
    </submittedName>
</protein>
<dbReference type="InterPro" id="IPR055178">
    <property type="entry name" value="RsdA/BaiN/AoA(So)-like_dom"/>
</dbReference>
<keyword evidence="3" id="KW-0274">FAD</keyword>
<feature type="domain" description="RsdA/BaiN/AoA(So)-like insert" evidence="5">
    <location>
        <begin position="181"/>
        <end position="342"/>
    </location>
</feature>
<dbReference type="InterPro" id="IPR036188">
    <property type="entry name" value="FAD/NAD-bd_sf"/>
</dbReference>
<dbReference type="InterPro" id="IPR057661">
    <property type="entry name" value="RsdA/BaiN/AoA(So)_Rossmann"/>
</dbReference>